<feature type="domain" description="Galactokinase N-terminal" evidence="6">
    <location>
        <begin position="35"/>
        <end position="82"/>
    </location>
</feature>
<evidence type="ECO:0000256" key="2">
    <source>
        <dbReference type="ARBA" id="ARBA00022741"/>
    </source>
</evidence>
<dbReference type="Pfam" id="PF08544">
    <property type="entry name" value="GHMP_kinases_C"/>
    <property type="match status" value="1"/>
</dbReference>
<evidence type="ECO:0000313" key="8">
    <source>
        <dbReference type="Proteomes" id="UP000076078"/>
    </source>
</evidence>
<dbReference type="InterPro" id="IPR013750">
    <property type="entry name" value="GHMP_kinase_C_dom"/>
</dbReference>
<feature type="domain" description="GHMP kinase C-terminal" evidence="5">
    <location>
        <begin position="376"/>
        <end position="446"/>
    </location>
</feature>
<organism evidence="7 8">
    <name type="scientific">Tieghemostelium lacteum</name>
    <name type="common">Slime mold</name>
    <name type="synonym">Dictyostelium lacteum</name>
    <dbReference type="NCBI Taxonomy" id="361077"/>
    <lineage>
        <taxon>Eukaryota</taxon>
        <taxon>Amoebozoa</taxon>
        <taxon>Evosea</taxon>
        <taxon>Eumycetozoa</taxon>
        <taxon>Dictyostelia</taxon>
        <taxon>Dictyosteliales</taxon>
        <taxon>Raperosteliaceae</taxon>
        <taxon>Tieghemostelium</taxon>
    </lineage>
</organism>
<reference evidence="7 8" key="1">
    <citation type="submission" date="2015-12" db="EMBL/GenBank/DDBJ databases">
        <title>Dictyostelia acquired genes for synthesis and detection of signals that induce cell-type specialization by lateral gene transfer from prokaryotes.</title>
        <authorList>
            <person name="Gloeckner G."/>
            <person name="Schaap P."/>
        </authorList>
    </citation>
    <scope>NUCLEOTIDE SEQUENCE [LARGE SCALE GENOMIC DNA]</scope>
    <source>
        <strain evidence="7 8">TK</strain>
    </source>
</reference>
<dbReference type="Gene3D" id="1.20.1440.340">
    <property type="match status" value="1"/>
</dbReference>
<keyword evidence="7" id="KW-0418">Kinase</keyword>
<evidence type="ECO:0000259" key="5">
    <source>
        <dbReference type="Pfam" id="PF08544"/>
    </source>
</evidence>
<evidence type="ECO:0000256" key="1">
    <source>
        <dbReference type="ARBA" id="ARBA00006566"/>
    </source>
</evidence>
<keyword evidence="8" id="KW-1185">Reference proteome</keyword>
<dbReference type="InterPro" id="IPR014721">
    <property type="entry name" value="Ribsml_uS5_D2-typ_fold_subgr"/>
</dbReference>
<evidence type="ECO:0000256" key="3">
    <source>
        <dbReference type="ARBA" id="ARBA00022840"/>
    </source>
</evidence>
<dbReference type="Gene3D" id="3.30.70.3170">
    <property type="match status" value="1"/>
</dbReference>
<dbReference type="PRINTS" id="PR00473">
    <property type="entry name" value="GALCTOKINASE"/>
</dbReference>
<dbReference type="PIRSF" id="PIRSF000530">
    <property type="entry name" value="Galactokinase"/>
    <property type="match status" value="1"/>
</dbReference>
<dbReference type="InterPro" id="IPR000705">
    <property type="entry name" value="Galactokinase"/>
</dbReference>
<keyword evidence="3" id="KW-0067">ATP-binding</keyword>
<comment type="similarity">
    <text evidence="1">Belongs to the GHMP kinase family. GalK subfamily.</text>
</comment>
<dbReference type="STRING" id="361077.A0A151ZGH9"/>
<dbReference type="GO" id="GO:0004335">
    <property type="term" value="F:galactokinase activity"/>
    <property type="evidence" value="ECO:0007669"/>
    <property type="project" value="InterPro"/>
</dbReference>
<dbReference type="InterPro" id="IPR036554">
    <property type="entry name" value="GHMP_kinase_C_sf"/>
</dbReference>
<dbReference type="Pfam" id="PF00288">
    <property type="entry name" value="GHMP_kinases_N"/>
    <property type="match status" value="1"/>
</dbReference>
<dbReference type="NCBIfam" id="TIGR00131">
    <property type="entry name" value="gal_kin"/>
    <property type="match status" value="1"/>
</dbReference>
<proteinExistence type="inferred from homology"/>
<dbReference type="InParanoid" id="A0A151ZGH9"/>
<dbReference type="PANTHER" id="PTHR10457">
    <property type="entry name" value="MEVALONATE KINASE/GALACTOKINASE"/>
    <property type="match status" value="1"/>
</dbReference>
<dbReference type="InterPro" id="IPR019539">
    <property type="entry name" value="GalKase_N"/>
</dbReference>
<dbReference type="InterPro" id="IPR019741">
    <property type="entry name" value="Galactokinase_CS"/>
</dbReference>
<dbReference type="GO" id="GO:0005524">
    <property type="term" value="F:ATP binding"/>
    <property type="evidence" value="ECO:0007669"/>
    <property type="project" value="UniProtKB-KW"/>
</dbReference>
<evidence type="ECO:0000259" key="4">
    <source>
        <dbReference type="Pfam" id="PF00288"/>
    </source>
</evidence>
<dbReference type="FunCoup" id="A0A151ZGH9">
    <property type="interactions" value="304"/>
</dbReference>
<sequence length="477" mass="53274">MDLYNPHEPPIIESINEIYKDDESSQNRYKELESKFREIYNGDTPTHYFRAPGRVNLIGEHVDYSGYPVLPFALEQDCIIAVYSDPSLESIKIANVDPQYPPLTVGTLDYIDINLNCHRWSNYVLAAWKGIQQYLTTTTQKPRGLCMLFSGNVPLGAGVSSSSALVCVSTLALAQMNQLNFTKEELAQIAVRSERFVGIEGGGMDQTISFLAQPNSATLIEFLPTLKTHSVQLPKSVSFVIGNSLVESNKIVTGGIYYNLRVVECRLAAVLLAFYMGLTWEHIRKLHDVQVQSNLKLDELLVKVETHLQKEPYTKSNIAEILGLTIDQLEKKYFPSGVKVSADTFKLYSRAKHVYSESSRVYQFAEKCKSPGKLSVQELGNLMNDSHQSCAQLFECSCPELDQLTSICKQSGALSSRLCGAGWGGCTISMVPTDQVPQFLEKVYQIYYSKLPNLPKDRSSYFFVTSPSQGACTLILK</sequence>
<dbReference type="InterPro" id="IPR006204">
    <property type="entry name" value="GHMP_kinase_N_dom"/>
</dbReference>
<keyword evidence="7" id="KW-0808">Transferase</keyword>
<dbReference type="OrthoDB" id="187738at2759"/>
<protein>
    <submittedName>
        <fullName evidence="7">Galactokinase</fullName>
    </submittedName>
</protein>
<dbReference type="PRINTS" id="PR00959">
    <property type="entry name" value="MEVGALKINASE"/>
</dbReference>
<dbReference type="Proteomes" id="UP000076078">
    <property type="component" value="Unassembled WGS sequence"/>
</dbReference>
<dbReference type="Pfam" id="PF10509">
    <property type="entry name" value="GalKase_gal_bdg"/>
    <property type="match status" value="1"/>
</dbReference>
<name>A0A151ZGH9_TIELA</name>
<dbReference type="AlphaFoldDB" id="A0A151ZGH9"/>
<dbReference type="InterPro" id="IPR006206">
    <property type="entry name" value="Mevalonate/galactokinase"/>
</dbReference>
<comment type="caution">
    <text evidence="7">The sequence shown here is derived from an EMBL/GenBank/DDBJ whole genome shotgun (WGS) entry which is preliminary data.</text>
</comment>
<accession>A0A151ZGH9</accession>
<keyword evidence="2" id="KW-0547">Nucleotide-binding</keyword>
<evidence type="ECO:0000313" key="7">
    <source>
        <dbReference type="EMBL" id="KYQ93073.1"/>
    </source>
</evidence>
<dbReference type="Gene3D" id="3.30.230.10">
    <property type="match status" value="1"/>
</dbReference>
<feature type="domain" description="GHMP kinase N-terminal" evidence="4">
    <location>
        <begin position="122"/>
        <end position="211"/>
    </location>
</feature>
<dbReference type="OMA" id="GFHDTYF"/>
<dbReference type="InterPro" id="IPR020568">
    <property type="entry name" value="Ribosomal_Su5_D2-typ_SF"/>
</dbReference>
<dbReference type="SUPFAM" id="SSF54211">
    <property type="entry name" value="Ribosomal protein S5 domain 2-like"/>
    <property type="match status" value="1"/>
</dbReference>
<evidence type="ECO:0000259" key="6">
    <source>
        <dbReference type="Pfam" id="PF10509"/>
    </source>
</evidence>
<dbReference type="EMBL" id="LODT01000028">
    <property type="protein sequence ID" value="KYQ93073.1"/>
    <property type="molecule type" value="Genomic_DNA"/>
</dbReference>
<dbReference type="PROSITE" id="PS00106">
    <property type="entry name" value="GALACTOKINASE"/>
    <property type="match status" value="1"/>
</dbReference>
<gene>
    <name evidence="7" type="ORF">DLAC_05686</name>
</gene>
<dbReference type="SUPFAM" id="SSF55060">
    <property type="entry name" value="GHMP Kinase, C-terminal domain"/>
    <property type="match status" value="1"/>
</dbReference>
<dbReference type="GO" id="GO:0006012">
    <property type="term" value="P:galactose metabolic process"/>
    <property type="evidence" value="ECO:0007669"/>
    <property type="project" value="InterPro"/>
</dbReference>
<dbReference type="PANTHER" id="PTHR10457:SF7">
    <property type="entry name" value="GALACTOKINASE-RELATED"/>
    <property type="match status" value="1"/>
</dbReference>
<dbReference type="GO" id="GO:0005829">
    <property type="term" value="C:cytosol"/>
    <property type="evidence" value="ECO:0007669"/>
    <property type="project" value="TreeGrafter"/>
</dbReference>